<dbReference type="EMBL" id="VSRR010005606">
    <property type="protein sequence ID" value="MPC42893.1"/>
    <property type="molecule type" value="Genomic_DNA"/>
</dbReference>
<dbReference type="Proteomes" id="UP000324222">
    <property type="component" value="Unassembled WGS sequence"/>
</dbReference>
<gene>
    <name evidence="1" type="ORF">E2C01_036525</name>
</gene>
<organism evidence="1 2">
    <name type="scientific">Portunus trituberculatus</name>
    <name type="common">Swimming crab</name>
    <name type="synonym">Neptunus trituberculatus</name>
    <dbReference type="NCBI Taxonomy" id="210409"/>
    <lineage>
        <taxon>Eukaryota</taxon>
        <taxon>Metazoa</taxon>
        <taxon>Ecdysozoa</taxon>
        <taxon>Arthropoda</taxon>
        <taxon>Crustacea</taxon>
        <taxon>Multicrustacea</taxon>
        <taxon>Malacostraca</taxon>
        <taxon>Eumalacostraca</taxon>
        <taxon>Eucarida</taxon>
        <taxon>Decapoda</taxon>
        <taxon>Pleocyemata</taxon>
        <taxon>Brachyura</taxon>
        <taxon>Eubrachyura</taxon>
        <taxon>Portunoidea</taxon>
        <taxon>Portunidae</taxon>
        <taxon>Portuninae</taxon>
        <taxon>Portunus</taxon>
    </lineage>
</organism>
<reference evidence="1 2" key="1">
    <citation type="submission" date="2019-05" db="EMBL/GenBank/DDBJ databases">
        <title>Another draft genome of Portunus trituberculatus and its Hox gene families provides insights of decapod evolution.</title>
        <authorList>
            <person name="Jeong J.-H."/>
            <person name="Song I."/>
            <person name="Kim S."/>
            <person name="Choi T."/>
            <person name="Kim D."/>
            <person name="Ryu S."/>
            <person name="Kim W."/>
        </authorList>
    </citation>
    <scope>NUCLEOTIDE SEQUENCE [LARGE SCALE GENOMIC DNA]</scope>
    <source>
        <tissue evidence="1">Muscle</tissue>
    </source>
</reference>
<dbReference type="AlphaFoldDB" id="A0A5B7FCP7"/>
<evidence type="ECO:0000313" key="1">
    <source>
        <dbReference type="EMBL" id="MPC42893.1"/>
    </source>
</evidence>
<name>A0A5B7FCP7_PORTR</name>
<evidence type="ECO:0000313" key="2">
    <source>
        <dbReference type="Proteomes" id="UP000324222"/>
    </source>
</evidence>
<protein>
    <submittedName>
        <fullName evidence="1">Uncharacterized protein</fullName>
    </submittedName>
</protein>
<comment type="caution">
    <text evidence="1">The sequence shown here is derived from an EMBL/GenBank/DDBJ whole genome shotgun (WGS) entry which is preliminary data.</text>
</comment>
<proteinExistence type="predicted"/>
<keyword evidence="2" id="KW-1185">Reference proteome</keyword>
<sequence>MEAYNPHSFPQPKLSEPWFNPAFSRAIHDREVAHKRYGNLQTFPKPTAYPRQERKNSHWLPHVPLSSSSSSSASTDAVTALLFSFPMSAK</sequence>
<accession>A0A5B7FCP7</accession>